<protein>
    <submittedName>
        <fullName evidence="1">Uncharacterized protein</fullName>
    </submittedName>
</protein>
<reference evidence="1" key="1">
    <citation type="submission" date="2014-11" db="EMBL/GenBank/DDBJ databases">
        <authorList>
            <person name="Amaro Gonzalez C."/>
        </authorList>
    </citation>
    <scope>NUCLEOTIDE SEQUENCE</scope>
</reference>
<dbReference type="AlphaFoldDB" id="A0A0E9SSE2"/>
<accession>A0A0E9SSE2</accession>
<sequence>MSNHVKLVYFQIATVTLCPGLLYH</sequence>
<evidence type="ECO:0000313" key="1">
    <source>
        <dbReference type="EMBL" id="JAH43438.1"/>
    </source>
</evidence>
<proteinExistence type="predicted"/>
<dbReference type="EMBL" id="GBXM01065139">
    <property type="protein sequence ID" value="JAH43438.1"/>
    <property type="molecule type" value="Transcribed_RNA"/>
</dbReference>
<reference evidence="1" key="2">
    <citation type="journal article" date="2015" name="Fish Shellfish Immunol.">
        <title>Early steps in the European eel (Anguilla anguilla)-Vibrio vulnificus interaction in the gills: Role of the RtxA13 toxin.</title>
        <authorList>
            <person name="Callol A."/>
            <person name="Pajuelo D."/>
            <person name="Ebbesson L."/>
            <person name="Teles M."/>
            <person name="MacKenzie S."/>
            <person name="Amaro C."/>
        </authorList>
    </citation>
    <scope>NUCLEOTIDE SEQUENCE</scope>
</reference>
<name>A0A0E9SSE2_ANGAN</name>
<organism evidence="1">
    <name type="scientific">Anguilla anguilla</name>
    <name type="common">European freshwater eel</name>
    <name type="synonym">Muraena anguilla</name>
    <dbReference type="NCBI Taxonomy" id="7936"/>
    <lineage>
        <taxon>Eukaryota</taxon>
        <taxon>Metazoa</taxon>
        <taxon>Chordata</taxon>
        <taxon>Craniata</taxon>
        <taxon>Vertebrata</taxon>
        <taxon>Euteleostomi</taxon>
        <taxon>Actinopterygii</taxon>
        <taxon>Neopterygii</taxon>
        <taxon>Teleostei</taxon>
        <taxon>Anguilliformes</taxon>
        <taxon>Anguillidae</taxon>
        <taxon>Anguilla</taxon>
    </lineage>
</organism>